<feature type="transmembrane region" description="Helical" evidence="1">
    <location>
        <begin position="166"/>
        <end position="184"/>
    </location>
</feature>
<keyword evidence="1" id="KW-0472">Membrane</keyword>
<keyword evidence="1" id="KW-1133">Transmembrane helix</keyword>
<sequence length="219" mass="22801">MNKLEFLTRLRNNLERGGLPSDDINDALSYYEEVFLDAGFGKEEETAAAMGSPEDVAVNILRESGIHVGGAPVMPPQRMGGPQGQAQGPAMGGYVPPKKKASGGSIALGIVLGILTFPIWLPIVCVVVSLLFALIVVLISLVIAFFAAAIGLLIGGIVALTEFPAVGIMFLGAGLILTGLVILICKPAFSAVIPAIGRGIKRFCGWVVGLFKKGGKENA</sequence>
<organism evidence="2 3">
    <name type="scientific">Ruminococcus flavefaciens</name>
    <dbReference type="NCBI Taxonomy" id="1265"/>
    <lineage>
        <taxon>Bacteria</taxon>
        <taxon>Bacillati</taxon>
        <taxon>Bacillota</taxon>
        <taxon>Clostridia</taxon>
        <taxon>Eubacteriales</taxon>
        <taxon>Oscillospiraceae</taxon>
        <taxon>Ruminococcus</taxon>
    </lineage>
</organism>
<dbReference type="Proteomes" id="UP000245720">
    <property type="component" value="Unassembled WGS sequence"/>
</dbReference>
<comment type="caution">
    <text evidence="2">The sequence shown here is derived from an EMBL/GenBank/DDBJ whole genome shotgun (WGS) entry which is preliminary data.</text>
</comment>
<dbReference type="RefSeq" id="WP_109725594.1">
    <property type="nucleotide sequence ID" value="NZ_CACYST010000004.1"/>
</dbReference>
<protein>
    <submittedName>
        <fullName evidence="2">Putative membrane protein</fullName>
    </submittedName>
</protein>
<proteinExistence type="predicted"/>
<reference evidence="2 3" key="1">
    <citation type="submission" date="2018-05" db="EMBL/GenBank/DDBJ databases">
        <title>The Hungate 1000. A catalogue of reference genomes from the rumen microbiome.</title>
        <authorList>
            <person name="Kelly W."/>
        </authorList>
    </citation>
    <scope>NUCLEOTIDE SEQUENCE [LARGE SCALE GENOMIC DNA]</scope>
    <source>
        <strain evidence="2 3">SAb67</strain>
    </source>
</reference>
<evidence type="ECO:0000313" key="3">
    <source>
        <dbReference type="Proteomes" id="UP000245720"/>
    </source>
</evidence>
<feature type="transmembrane region" description="Helical" evidence="1">
    <location>
        <begin position="106"/>
        <end position="124"/>
    </location>
</feature>
<gene>
    <name evidence="2" type="ORF">IE37_00720</name>
</gene>
<accession>A0A315Y4M9</accession>
<name>A0A315Y4M9_RUMFL</name>
<evidence type="ECO:0000256" key="1">
    <source>
        <dbReference type="SAM" id="Phobius"/>
    </source>
</evidence>
<evidence type="ECO:0000313" key="2">
    <source>
        <dbReference type="EMBL" id="PWJ14734.1"/>
    </source>
</evidence>
<keyword evidence="1" id="KW-0812">Transmembrane</keyword>
<dbReference type="EMBL" id="QGDI01000002">
    <property type="protein sequence ID" value="PWJ14734.1"/>
    <property type="molecule type" value="Genomic_DNA"/>
</dbReference>
<feature type="transmembrane region" description="Helical" evidence="1">
    <location>
        <begin position="130"/>
        <end position="154"/>
    </location>
</feature>
<dbReference type="Pfam" id="PF22564">
    <property type="entry name" value="HAAS"/>
    <property type="match status" value="1"/>
</dbReference>
<dbReference type="AlphaFoldDB" id="A0A315Y4M9"/>